<dbReference type="PANTHER" id="PTHR43575:SF1">
    <property type="entry name" value="PROTEIN ABCI7, CHLOROPLASTIC"/>
    <property type="match status" value="1"/>
</dbReference>
<gene>
    <name evidence="4" type="primary">sufD</name>
    <name evidence="4" type="ORF">JHU38_00505</name>
</gene>
<reference evidence="4 5" key="1">
    <citation type="submission" date="2021-01" db="EMBL/GenBank/DDBJ databases">
        <title>Prevotella A2931 sp. nov.</title>
        <authorList>
            <person name="Buhl M."/>
            <person name="Oberhettinger P."/>
        </authorList>
    </citation>
    <scope>NUCLEOTIDE SEQUENCE [LARGE SCALE GENOMIC DNA]</scope>
    <source>
        <strain evidence="4 5">A2931</strain>
    </source>
</reference>
<dbReference type="NCBIfam" id="TIGR01981">
    <property type="entry name" value="sufD"/>
    <property type="match status" value="1"/>
</dbReference>
<dbReference type="PANTHER" id="PTHR43575">
    <property type="entry name" value="PROTEIN ABCI7, CHLOROPLASTIC"/>
    <property type="match status" value="1"/>
</dbReference>
<dbReference type="InterPro" id="IPR055346">
    <property type="entry name" value="Fe-S_cluster_assembly_SufBD"/>
</dbReference>
<accession>A0ABS3M257</accession>
<evidence type="ECO:0000256" key="1">
    <source>
        <dbReference type="ARBA" id="ARBA00043967"/>
    </source>
</evidence>
<dbReference type="Pfam" id="PF19295">
    <property type="entry name" value="SufBD_N"/>
    <property type="match status" value="1"/>
</dbReference>
<comment type="similarity">
    <text evidence="1">Belongs to the iron-sulfur cluster assembly SufBD family.</text>
</comment>
<dbReference type="Proteomes" id="UP000664265">
    <property type="component" value="Unassembled WGS sequence"/>
</dbReference>
<evidence type="ECO:0000313" key="4">
    <source>
        <dbReference type="EMBL" id="MBO1362274.1"/>
    </source>
</evidence>
<sequence>MSSEQQYIDLYTEAADLIKRHSAGVLNAVRDKAFADFKAQGFPSRKVERYKYTDMARLFAPDYGLNLNRLEIPVNPYQAFKCDVPNLSTSLYFIVNDSFYTKSLPQAYLPEGVIVDSLSHVAAEKPDFIEKYYAKIAQTGEDSITALNTMLAQDGLLVYVPRNVKIDRTVQVINILRSDVDLMVNRRVLIVLEEGAEAKFLFCDHASDDRRFLATQVIEAYVGNNAGLELNCLEETHYRNTRVSNVYIEQQSGSHVNHNVITLHNGVTRNRLDLVFRGEGAECQCNGCVIADKHQHVDNNTLIDHQVPHCTSNELYKYVLDDEAVGAFAGLVLVRKDAQKTASQETNQNLVVTRKARMYTQPMLEIYADDVKCAHGSTVGQLNDAAMFYMRQRGISEREAKLLLEFAFVNEVIDKMELEPLRDRLHYLVEKRFRGELNKCEGCKLCK</sequence>
<feature type="domain" description="SUF system FeS cluster assembly SufBD N-terminal" evidence="3">
    <location>
        <begin position="1"/>
        <end position="172"/>
    </location>
</feature>
<dbReference type="EMBL" id="JAERMS010000001">
    <property type="protein sequence ID" value="MBO1362274.1"/>
    <property type="molecule type" value="Genomic_DNA"/>
</dbReference>
<keyword evidence="5" id="KW-1185">Reference proteome</keyword>
<proteinExistence type="inferred from homology"/>
<dbReference type="RefSeq" id="WP_107581546.1">
    <property type="nucleotide sequence ID" value="NZ_JAERMS010000001.1"/>
</dbReference>
<dbReference type="InterPro" id="IPR011542">
    <property type="entry name" value="SUF_FeS_clus_asmbl_SufD"/>
</dbReference>
<protein>
    <submittedName>
        <fullName evidence="4">Fe-S cluster assembly protein SufD</fullName>
    </submittedName>
</protein>
<dbReference type="InterPro" id="IPR037284">
    <property type="entry name" value="SUF_FeS_clus_asmbl_SufBD_sf"/>
</dbReference>
<name>A0ABS3M257_9BACT</name>
<dbReference type="Pfam" id="PF01458">
    <property type="entry name" value="SUFBD_core"/>
    <property type="match status" value="1"/>
</dbReference>
<evidence type="ECO:0000259" key="2">
    <source>
        <dbReference type="Pfam" id="PF01458"/>
    </source>
</evidence>
<dbReference type="SUPFAM" id="SSF101960">
    <property type="entry name" value="Stabilizer of iron transporter SufD"/>
    <property type="match status" value="1"/>
</dbReference>
<feature type="domain" description="SUF system FeS cluster assembly SufBD core" evidence="2">
    <location>
        <begin position="182"/>
        <end position="408"/>
    </location>
</feature>
<evidence type="ECO:0000259" key="3">
    <source>
        <dbReference type="Pfam" id="PF19295"/>
    </source>
</evidence>
<comment type="caution">
    <text evidence="4">The sequence shown here is derived from an EMBL/GenBank/DDBJ whole genome shotgun (WGS) entry which is preliminary data.</text>
</comment>
<evidence type="ECO:0000313" key="5">
    <source>
        <dbReference type="Proteomes" id="UP000664265"/>
    </source>
</evidence>
<organism evidence="4 5">
    <name type="scientific">Prevotella illustrans</name>
    <dbReference type="NCBI Taxonomy" id="2800387"/>
    <lineage>
        <taxon>Bacteria</taxon>
        <taxon>Pseudomonadati</taxon>
        <taxon>Bacteroidota</taxon>
        <taxon>Bacteroidia</taxon>
        <taxon>Bacteroidales</taxon>
        <taxon>Prevotellaceae</taxon>
        <taxon>Prevotella</taxon>
    </lineage>
</organism>
<dbReference type="InterPro" id="IPR000825">
    <property type="entry name" value="SUF_FeS_clus_asmbl_SufBD_core"/>
</dbReference>
<dbReference type="InterPro" id="IPR045595">
    <property type="entry name" value="SufBD_N"/>
</dbReference>